<sequence length="110" mass="11918">METRTLFRLSAGLIDLRAIVPLCPVRCVSFQIQQREINSVTVMIPRLKGAVPGRFLGQQTISRFPGRNAANRCVGLKIGAPVSAWVGALNSFGLVAAPCVSSPRTAERKR</sequence>
<dbReference type="EMBL" id="BLXT01004491">
    <property type="protein sequence ID" value="GFO13603.1"/>
    <property type="molecule type" value="Genomic_DNA"/>
</dbReference>
<gene>
    <name evidence="1" type="ORF">PoB_004010800</name>
</gene>
<protein>
    <submittedName>
        <fullName evidence="1">Uncharacterized protein</fullName>
    </submittedName>
</protein>
<evidence type="ECO:0000313" key="2">
    <source>
        <dbReference type="Proteomes" id="UP000735302"/>
    </source>
</evidence>
<keyword evidence="2" id="KW-1185">Reference proteome</keyword>
<accession>A0AAV4B4A6</accession>
<evidence type="ECO:0000313" key="1">
    <source>
        <dbReference type="EMBL" id="GFO13603.1"/>
    </source>
</evidence>
<dbReference type="AlphaFoldDB" id="A0AAV4B4A6"/>
<organism evidence="1 2">
    <name type="scientific">Plakobranchus ocellatus</name>
    <dbReference type="NCBI Taxonomy" id="259542"/>
    <lineage>
        <taxon>Eukaryota</taxon>
        <taxon>Metazoa</taxon>
        <taxon>Spiralia</taxon>
        <taxon>Lophotrochozoa</taxon>
        <taxon>Mollusca</taxon>
        <taxon>Gastropoda</taxon>
        <taxon>Heterobranchia</taxon>
        <taxon>Euthyneura</taxon>
        <taxon>Panpulmonata</taxon>
        <taxon>Sacoglossa</taxon>
        <taxon>Placobranchoidea</taxon>
        <taxon>Plakobranchidae</taxon>
        <taxon>Plakobranchus</taxon>
    </lineage>
</organism>
<name>A0AAV4B4A6_9GAST</name>
<comment type="caution">
    <text evidence="1">The sequence shown here is derived from an EMBL/GenBank/DDBJ whole genome shotgun (WGS) entry which is preliminary data.</text>
</comment>
<reference evidence="1 2" key="1">
    <citation type="journal article" date="2021" name="Elife">
        <title>Chloroplast acquisition without the gene transfer in kleptoplastic sea slugs, Plakobranchus ocellatus.</title>
        <authorList>
            <person name="Maeda T."/>
            <person name="Takahashi S."/>
            <person name="Yoshida T."/>
            <person name="Shimamura S."/>
            <person name="Takaki Y."/>
            <person name="Nagai Y."/>
            <person name="Toyoda A."/>
            <person name="Suzuki Y."/>
            <person name="Arimoto A."/>
            <person name="Ishii H."/>
            <person name="Satoh N."/>
            <person name="Nishiyama T."/>
            <person name="Hasebe M."/>
            <person name="Maruyama T."/>
            <person name="Minagawa J."/>
            <person name="Obokata J."/>
            <person name="Shigenobu S."/>
        </authorList>
    </citation>
    <scope>NUCLEOTIDE SEQUENCE [LARGE SCALE GENOMIC DNA]</scope>
</reference>
<dbReference type="Proteomes" id="UP000735302">
    <property type="component" value="Unassembled WGS sequence"/>
</dbReference>
<proteinExistence type="predicted"/>